<dbReference type="OrthoDB" id="5769138at2"/>
<reference evidence="3 4" key="1">
    <citation type="journal article" date="2017" name="ISME J.">
        <title>An acid-tolerant ammonia-oxidizing ?-proteobacterium from soil.</title>
        <authorList>
            <person name="Hayatsu M."/>
            <person name="Tago K."/>
            <person name="Uchiyama I."/>
            <person name="Toyoda A."/>
            <person name="Wang Y."/>
            <person name="Shimomura Y."/>
            <person name="Okubo T."/>
            <person name="Kurisu F."/>
            <person name="Hirono Y."/>
            <person name="Nonaka K."/>
            <person name="Akiyama H."/>
            <person name="Itoh T."/>
            <person name="Takami H."/>
        </authorList>
    </citation>
    <scope>NUCLEOTIDE SEQUENCE [LARGE SCALE GENOMIC DNA]</scope>
    <source>
        <strain evidence="3 4">TAO100</strain>
    </source>
</reference>
<feature type="domain" description="DUF5658" evidence="2">
    <location>
        <begin position="64"/>
        <end position="153"/>
    </location>
</feature>
<name>A0A1Q2SMK6_9GAMM</name>
<feature type="transmembrane region" description="Helical" evidence="1">
    <location>
        <begin position="58"/>
        <end position="80"/>
    </location>
</feature>
<feature type="transmembrane region" description="Helical" evidence="1">
    <location>
        <begin position="100"/>
        <end position="122"/>
    </location>
</feature>
<dbReference type="RefSeq" id="WP_096526883.1">
    <property type="nucleotide sequence ID" value="NZ_AP014836.1"/>
</dbReference>
<sequence>MKTPTLEKINYLERRNNSDRRVNSIPNFKYWGQRGRRCQVRRQGERVGIYLDRYPNSLLWVASLILCLCFMDAVFTLSLIQQGAVEINPFMAILVDTNTSLFMGVKIALTTLSLAWLIVHYNFTALRLFRVQRLIYSFLLFYVGLIIYERFLLSF</sequence>
<evidence type="ECO:0000313" key="4">
    <source>
        <dbReference type="Proteomes" id="UP000243679"/>
    </source>
</evidence>
<dbReference type="Proteomes" id="UP000243679">
    <property type="component" value="Chromosome"/>
</dbReference>
<accession>A0A1Q2SMK6</accession>
<gene>
    <name evidence="3" type="ORF">TAO_0959</name>
</gene>
<evidence type="ECO:0000313" key="3">
    <source>
        <dbReference type="EMBL" id="BAW80329.1"/>
    </source>
</evidence>
<dbReference type="EMBL" id="AP014836">
    <property type="protein sequence ID" value="BAW80329.1"/>
    <property type="molecule type" value="Genomic_DNA"/>
</dbReference>
<evidence type="ECO:0000256" key="1">
    <source>
        <dbReference type="SAM" id="Phobius"/>
    </source>
</evidence>
<keyword evidence="1" id="KW-1133">Transmembrane helix</keyword>
<keyword evidence="1" id="KW-0472">Membrane</keyword>
<keyword evidence="4" id="KW-1185">Reference proteome</keyword>
<evidence type="ECO:0000259" key="2">
    <source>
        <dbReference type="Pfam" id="PF18902"/>
    </source>
</evidence>
<protein>
    <submittedName>
        <fullName evidence="3">Hypothetical conserved protein</fullName>
    </submittedName>
</protein>
<dbReference type="Pfam" id="PF18902">
    <property type="entry name" value="DUF5658"/>
    <property type="match status" value="1"/>
</dbReference>
<dbReference type="InterPro" id="IPR043717">
    <property type="entry name" value="DUF5658"/>
</dbReference>
<dbReference type="KEGG" id="ntt:TAO_0959"/>
<feature type="transmembrane region" description="Helical" evidence="1">
    <location>
        <begin position="134"/>
        <end position="153"/>
    </location>
</feature>
<organism evidence="3 4">
    <name type="scientific">Candidatus Nitrosoglobus terrae</name>
    <dbReference type="NCBI Taxonomy" id="1630141"/>
    <lineage>
        <taxon>Bacteria</taxon>
        <taxon>Pseudomonadati</taxon>
        <taxon>Pseudomonadota</taxon>
        <taxon>Gammaproteobacteria</taxon>
        <taxon>Chromatiales</taxon>
        <taxon>Chromatiaceae</taxon>
        <taxon>Candidatus Nitrosoglobus</taxon>
    </lineage>
</organism>
<keyword evidence="1" id="KW-0812">Transmembrane</keyword>
<proteinExistence type="predicted"/>
<dbReference type="AlphaFoldDB" id="A0A1Q2SMK6"/>